<dbReference type="InterPro" id="IPR037503">
    <property type="entry name" value="Fcf1_PIN"/>
</dbReference>
<dbReference type="CDD" id="cd09864">
    <property type="entry name" value="PIN_Fcf1-like"/>
    <property type="match status" value="1"/>
</dbReference>
<dbReference type="InterPro" id="IPR002716">
    <property type="entry name" value="PIN_dom"/>
</dbReference>
<gene>
    <name evidence="7" type="ORF">VICG_00632</name>
</gene>
<dbReference type="HOGENOM" id="CLU_081098_1_0_1"/>
<accession>L2GMW0</accession>
<dbReference type="AlphaFoldDB" id="L2GMW0"/>
<dbReference type="GO" id="GO:0004540">
    <property type="term" value="F:RNA nuclease activity"/>
    <property type="evidence" value="ECO:0007669"/>
    <property type="project" value="UniProtKB-ARBA"/>
</dbReference>
<evidence type="ECO:0000313" key="8">
    <source>
        <dbReference type="Proteomes" id="UP000011082"/>
    </source>
</evidence>
<dbReference type="Proteomes" id="UP000011082">
    <property type="component" value="Unassembled WGS sequence"/>
</dbReference>
<keyword evidence="3" id="KW-0698">rRNA processing</keyword>
<sequence>MGQKAKLRKIKKMAYKAKEKNEILEESIESSMSAAELERGVLSAPIKPPYQVILDTNFINDCIRKKMDLEQSLIECLEGEVDLLVPECVFGELEKLGRVYRVALNMIKGLKIETLKCSHKGTYADDCIINRIKEFRCYIVATTDTNLRQRIKKIPLVPVVFFRGHKCMTERFAGGSLY</sequence>
<dbReference type="GeneID" id="19881349"/>
<dbReference type="EMBL" id="JH370133">
    <property type="protein sequence ID" value="ELA42233.1"/>
    <property type="molecule type" value="Genomic_DNA"/>
</dbReference>
<feature type="domain" description="PIN" evidence="6">
    <location>
        <begin position="50"/>
        <end position="149"/>
    </location>
</feature>
<evidence type="ECO:0000256" key="2">
    <source>
        <dbReference type="ARBA" id="ARBA00022517"/>
    </source>
</evidence>
<dbReference type="FunCoup" id="L2GMW0">
    <property type="interactions" value="250"/>
</dbReference>
<dbReference type="STRING" id="993615.L2GMW0"/>
<evidence type="ECO:0000256" key="3">
    <source>
        <dbReference type="ARBA" id="ARBA00022552"/>
    </source>
</evidence>
<dbReference type="VEuPathDB" id="MicrosporidiaDB:VICG_00632"/>
<dbReference type="OMA" id="PECVFAE"/>
<reference evidence="8" key="1">
    <citation type="submission" date="2011-05" db="EMBL/GenBank/DDBJ databases">
        <title>The genome sequence of Vittaforma corneae strain ATCC 50505.</title>
        <authorList>
            <consortium name="The Broad Institute Genome Sequencing Platform"/>
            <person name="Cuomo C."/>
            <person name="Didier E."/>
            <person name="Bowers L."/>
            <person name="Young S.K."/>
            <person name="Zeng Q."/>
            <person name="Gargeya S."/>
            <person name="Fitzgerald M."/>
            <person name="Haas B."/>
            <person name="Abouelleil A."/>
            <person name="Alvarado L."/>
            <person name="Arachchi H.M."/>
            <person name="Berlin A."/>
            <person name="Chapman S.B."/>
            <person name="Gearin G."/>
            <person name="Goldberg J."/>
            <person name="Griggs A."/>
            <person name="Gujja S."/>
            <person name="Hansen M."/>
            <person name="Heiman D."/>
            <person name="Howarth C."/>
            <person name="Larimer J."/>
            <person name="Lui A."/>
            <person name="MacDonald P.J.P."/>
            <person name="McCowen C."/>
            <person name="Montmayeur A."/>
            <person name="Murphy C."/>
            <person name="Neiman D."/>
            <person name="Pearson M."/>
            <person name="Priest M."/>
            <person name="Roberts A."/>
            <person name="Saif S."/>
            <person name="Shea T."/>
            <person name="Sisk P."/>
            <person name="Stolte C."/>
            <person name="Sykes S."/>
            <person name="Wortman J."/>
            <person name="Nusbaum C."/>
            <person name="Birren B."/>
        </authorList>
    </citation>
    <scope>NUCLEOTIDE SEQUENCE [LARGE SCALE GENOMIC DNA]</scope>
    <source>
        <strain evidence="8">ATCC 50505</strain>
    </source>
</reference>
<dbReference type="RefSeq" id="XP_007604084.1">
    <property type="nucleotide sequence ID" value="XM_007604022.1"/>
</dbReference>
<dbReference type="GO" id="GO:0006364">
    <property type="term" value="P:rRNA processing"/>
    <property type="evidence" value="ECO:0007669"/>
    <property type="project" value="UniProtKB-KW"/>
</dbReference>
<dbReference type="InterPro" id="IPR029060">
    <property type="entry name" value="PIN-like_dom_sf"/>
</dbReference>
<evidence type="ECO:0000313" key="7">
    <source>
        <dbReference type="EMBL" id="ELA42233.1"/>
    </source>
</evidence>
<dbReference type="InParanoid" id="L2GMW0"/>
<proteinExistence type="inferred from homology"/>
<dbReference type="SMART" id="SM00670">
    <property type="entry name" value="PINc"/>
    <property type="match status" value="1"/>
</dbReference>
<comment type="subcellular location">
    <subcellularLocation>
        <location evidence="1">Nucleus</location>
        <location evidence="1">Nucleolus</location>
    </subcellularLocation>
</comment>
<dbReference type="Pfam" id="PF04900">
    <property type="entry name" value="Fcf1"/>
    <property type="match status" value="1"/>
</dbReference>
<keyword evidence="2" id="KW-0690">Ribosome biogenesis</keyword>
<name>L2GMW0_VITCO</name>
<evidence type="ECO:0000256" key="4">
    <source>
        <dbReference type="ARBA" id="ARBA00023242"/>
    </source>
</evidence>
<evidence type="ECO:0000259" key="6">
    <source>
        <dbReference type="SMART" id="SM00670"/>
    </source>
</evidence>
<comment type="similarity">
    <text evidence="5">Belongs to the UTP23/FCF1 family. FCF1 subfamily.</text>
</comment>
<keyword evidence="8" id="KW-1185">Reference proteome</keyword>
<dbReference type="SUPFAM" id="SSF88723">
    <property type="entry name" value="PIN domain-like"/>
    <property type="match status" value="1"/>
</dbReference>
<evidence type="ECO:0000256" key="5">
    <source>
        <dbReference type="ARBA" id="ARBA00024026"/>
    </source>
</evidence>
<keyword evidence="4" id="KW-0539">Nucleus</keyword>
<dbReference type="PANTHER" id="PTHR12416">
    <property type="entry name" value="RRNA-PROCESSING PROTEIN UTP23 HOMOLOG"/>
    <property type="match status" value="1"/>
</dbReference>
<dbReference type="GO" id="GO:0032040">
    <property type="term" value="C:small-subunit processome"/>
    <property type="evidence" value="ECO:0007669"/>
    <property type="project" value="InterPro"/>
</dbReference>
<evidence type="ECO:0000256" key="1">
    <source>
        <dbReference type="ARBA" id="ARBA00004604"/>
    </source>
</evidence>
<dbReference type="OrthoDB" id="76105at2759"/>
<protein>
    <recommendedName>
        <fullName evidence="6">PIN domain-containing protein</fullName>
    </recommendedName>
</protein>
<dbReference type="InterPro" id="IPR006984">
    <property type="entry name" value="Fcf1/UTP23"/>
</dbReference>
<dbReference type="Gene3D" id="3.40.50.1010">
    <property type="entry name" value="5'-nuclease"/>
    <property type="match status" value="1"/>
</dbReference>
<organism evidence="7 8">
    <name type="scientific">Vittaforma corneae (strain ATCC 50505)</name>
    <name type="common">Microsporidian parasite</name>
    <name type="synonym">Nosema corneum</name>
    <dbReference type="NCBI Taxonomy" id="993615"/>
    <lineage>
        <taxon>Eukaryota</taxon>
        <taxon>Fungi</taxon>
        <taxon>Fungi incertae sedis</taxon>
        <taxon>Microsporidia</taxon>
        <taxon>Nosematidae</taxon>
        <taxon>Vittaforma</taxon>
    </lineage>
</organism>